<reference evidence="1 2" key="1">
    <citation type="journal article" date="2016" name="Nat. Commun.">
        <title>Thousands of microbial genomes shed light on interconnected biogeochemical processes in an aquifer system.</title>
        <authorList>
            <person name="Anantharaman K."/>
            <person name="Brown C.T."/>
            <person name="Hug L.A."/>
            <person name="Sharon I."/>
            <person name="Castelle C.J."/>
            <person name="Probst A.J."/>
            <person name="Thomas B.C."/>
            <person name="Singh A."/>
            <person name="Wilkins M.J."/>
            <person name="Karaoz U."/>
            <person name="Brodie E.L."/>
            <person name="Williams K.H."/>
            <person name="Hubbard S.S."/>
            <person name="Banfield J.F."/>
        </authorList>
    </citation>
    <scope>NUCLEOTIDE SEQUENCE [LARGE SCALE GENOMIC DNA]</scope>
</reference>
<proteinExistence type="predicted"/>
<gene>
    <name evidence="1" type="ORF">A3G51_03285</name>
</gene>
<evidence type="ECO:0008006" key="3">
    <source>
        <dbReference type="Google" id="ProtNLM"/>
    </source>
</evidence>
<name>A0A1F8HBT2_9BACT</name>
<protein>
    <recommendedName>
        <fullName evidence="3">Glycosidase</fullName>
    </recommendedName>
</protein>
<dbReference type="AlphaFoldDB" id="A0A1F8HBT2"/>
<evidence type="ECO:0000313" key="1">
    <source>
        <dbReference type="EMBL" id="OGN34386.1"/>
    </source>
</evidence>
<dbReference type="EMBL" id="MGKY01000001">
    <property type="protein sequence ID" value="OGN34386.1"/>
    <property type="molecule type" value="Genomic_DNA"/>
</dbReference>
<sequence length="433" mass="50187">MGPLADDKWEPTPSMLEPYKKLAAILRTTPEVLYELDGKMGKITGQDGVMEAVANQNDALVSKTLTELSLTRSSTAEEIYTALIRRLIDLDQNLYELLDRPDLFKMSDGCGKLGETAFKVFTPPKGFFIKKEKVAELLEKYPPDNMLKHFGYSSVRELIEKEGFVSVVSALRFTQSTDWMHKFFDVAYNELKPEDFEERDVELKVLETKWLAVADKFLEKKYHNISHLKEYGVIFVIPLPIDTAGETMRMFTLIMHYLHEVPFYSNLFRKFIKDPDFVDKFKSLLRGDVSDKKIENERPVWRVVQTYLSKDNEQDFRLFEPHVNPEAEHWLKVSEDLGRLSRMLPGDGNKVDLGYWTGLDYVGDFFPSTSSGQAELVSFDLTDLIMSLVKKGQVKYLYHQQEALWNKIFSEYQGRERMNELVEENIITGFIKL</sequence>
<evidence type="ECO:0000313" key="2">
    <source>
        <dbReference type="Proteomes" id="UP000177745"/>
    </source>
</evidence>
<organism evidence="1 2">
    <name type="scientific">Candidatus Yanofskybacteria bacterium RIFCSPLOWO2_12_FULL_43_11b</name>
    <dbReference type="NCBI Taxonomy" id="1802710"/>
    <lineage>
        <taxon>Bacteria</taxon>
        <taxon>Candidatus Yanofskyibacteriota</taxon>
    </lineage>
</organism>
<comment type="caution">
    <text evidence="1">The sequence shown here is derived from an EMBL/GenBank/DDBJ whole genome shotgun (WGS) entry which is preliminary data.</text>
</comment>
<dbReference type="Proteomes" id="UP000177745">
    <property type="component" value="Unassembled WGS sequence"/>
</dbReference>
<accession>A0A1F8HBT2</accession>